<organism evidence="2 3">
    <name type="scientific">Araneus ventricosus</name>
    <name type="common">Orbweaver spider</name>
    <name type="synonym">Epeira ventricosa</name>
    <dbReference type="NCBI Taxonomy" id="182803"/>
    <lineage>
        <taxon>Eukaryota</taxon>
        <taxon>Metazoa</taxon>
        <taxon>Ecdysozoa</taxon>
        <taxon>Arthropoda</taxon>
        <taxon>Chelicerata</taxon>
        <taxon>Arachnida</taxon>
        <taxon>Araneae</taxon>
        <taxon>Araneomorphae</taxon>
        <taxon>Entelegynae</taxon>
        <taxon>Araneoidea</taxon>
        <taxon>Araneidae</taxon>
        <taxon>Araneus</taxon>
    </lineage>
</organism>
<dbReference type="EMBL" id="BGPR01049665">
    <property type="protein sequence ID" value="GBO26675.1"/>
    <property type="molecule type" value="Genomic_DNA"/>
</dbReference>
<keyword evidence="3" id="KW-1185">Reference proteome</keyword>
<comment type="caution">
    <text evidence="2">The sequence shown here is derived from an EMBL/GenBank/DDBJ whole genome shotgun (WGS) entry which is preliminary data.</text>
</comment>
<evidence type="ECO:0000313" key="2">
    <source>
        <dbReference type="EMBL" id="GBO26675.1"/>
    </source>
</evidence>
<dbReference type="EMBL" id="BGPR01049661">
    <property type="protein sequence ID" value="GBO26668.1"/>
    <property type="molecule type" value="Genomic_DNA"/>
</dbReference>
<dbReference type="AlphaFoldDB" id="A0A4Y2VN00"/>
<evidence type="ECO:0000313" key="3">
    <source>
        <dbReference type="Proteomes" id="UP000499080"/>
    </source>
</evidence>
<accession>A0A4Y2VN00</accession>
<name>A0A4Y2VN00_ARAVE</name>
<sequence length="129" mass="15384">MVHNSIFLQPTLSPKQAHFYEWPKRMMSVFRRPDLRSQRAKSIFHRQENRALARFSSSKISPLHPRSSLFNPHLLPTGGAVKSLSTNPRQFCRWSLFQWAIIGSLPFRYFSCRKRFLRLEINDPIYHFH</sequence>
<dbReference type="Proteomes" id="UP000499080">
    <property type="component" value="Unassembled WGS sequence"/>
</dbReference>
<gene>
    <name evidence="1" type="ORF">AVEN_3303_1</name>
    <name evidence="2" type="ORF">AVEN_36576_1</name>
</gene>
<proteinExistence type="predicted"/>
<protein>
    <submittedName>
        <fullName evidence="2">Uncharacterized protein</fullName>
    </submittedName>
</protein>
<evidence type="ECO:0000313" key="1">
    <source>
        <dbReference type="EMBL" id="GBO26668.1"/>
    </source>
</evidence>
<reference evidence="2 3" key="1">
    <citation type="journal article" date="2019" name="Sci. Rep.">
        <title>Orb-weaving spider Araneus ventricosus genome elucidates the spidroin gene catalogue.</title>
        <authorList>
            <person name="Kono N."/>
            <person name="Nakamura H."/>
            <person name="Ohtoshi R."/>
            <person name="Moran D.A.P."/>
            <person name="Shinohara A."/>
            <person name="Yoshida Y."/>
            <person name="Fujiwara M."/>
            <person name="Mori M."/>
            <person name="Tomita M."/>
            <person name="Arakawa K."/>
        </authorList>
    </citation>
    <scope>NUCLEOTIDE SEQUENCE [LARGE SCALE GENOMIC DNA]</scope>
</reference>